<evidence type="ECO:0000256" key="6">
    <source>
        <dbReference type="ARBA" id="ARBA00023136"/>
    </source>
</evidence>
<dbReference type="HOGENOM" id="CLU_034180_11_2_0"/>
<dbReference type="InterPro" id="IPR036259">
    <property type="entry name" value="MFS_trans_sf"/>
</dbReference>
<feature type="transmembrane region" description="Helical" evidence="7">
    <location>
        <begin position="378"/>
        <end position="400"/>
    </location>
</feature>
<dbReference type="SUPFAM" id="SSF103473">
    <property type="entry name" value="MFS general substrate transporter"/>
    <property type="match status" value="1"/>
</dbReference>
<evidence type="ECO:0000256" key="2">
    <source>
        <dbReference type="ARBA" id="ARBA00022448"/>
    </source>
</evidence>
<accession>A0A075WPY0</accession>
<feature type="transmembrane region" description="Helical" evidence="7">
    <location>
        <begin position="229"/>
        <end position="251"/>
    </location>
</feature>
<dbReference type="STRING" id="289377.HL41_00335"/>
<evidence type="ECO:0000259" key="8">
    <source>
        <dbReference type="PROSITE" id="PS50850"/>
    </source>
</evidence>
<keyword evidence="2" id="KW-0813">Transport</keyword>
<name>A0A075WPY0_9BACT</name>
<feature type="transmembrane region" description="Helical" evidence="7">
    <location>
        <begin position="20"/>
        <end position="42"/>
    </location>
</feature>
<dbReference type="GO" id="GO:0022857">
    <property type="term" value="F:transmembrane transporter activity"/>
    <property type="evidence" value="ECO:0007669"/>
    <property type="project" value="InterPro"/>
</dbReference>
<dbReference type="EMBL" id="CP008796">
    <property type="protein sequence ID" value="AIH03404.1"/>
    <property type="molecule type" value="Genomic_DNA"/>
</dbReference>
<feature type="transmembrane region" description="Helical" evidence="7">
    <location>
        <begin position="105"/>
        <end position="123"/>
    </location>
</feature>
<dbReference type="PANTHER" id="PTHR23513:SF11">
    <property type="entry name" value="STAPHYLOFERRIN A TRANSPORTER"/>
    <property type="match status" value="1"/>
</dbReference>
<dbReference type="InterPro" id="IPR020846">
    <property type="entry name" value="MFS_dom"/>
</dbReference>
<dbReference type="InterPro" id="IPR010290">
    <property type="entry name" value="TM_effector"/>
</dbReference>
<gene>
    <name evidence="9" type="ORF">HL41_00335</name>
</gene>
<evidence type="ECO:0000256" key="3">
    <source>
        <dbReference type="ARBA" id="ARBA00022475"/>
    </source>
</evidence>
<feature type="domain" description="Major facilitator superfamily (MFS) profile" evidence="8">
    <location>
        <begin position="15"/>
        <end position="404"/>
    </location>
</feature>
<keyword evidence="3" id="KW-1003">Cell membrane</keyword>
<dbReference type="PROSITE" id="PS50850">
    <property type="entry name" value="MFS"/>
    <property type="match status" value="1"/>
</dbReference>
<feature type="transmembrane region" description="Helical" evidence="7">
    <location>
        <begin position="315"/>
        <end position="338"/>
    </location>
</feature>
<dbReference type="KEGG" id="tcm:HL41_00335"/>
<dbReference type="PaxDb" id="289377-HL41_00335"/>
<dbReference type="eggNOG" id="COG2814">
    <property type="taxonomic scope" value="Bacteria"/>
</dbReference>
<feature type="transmembrane region" description="Helical" evidence="7">
    <location>
        <begin position="350"/>
        <end position="372"/>
    </location>
</feature>
<keyword evidence="4 7" id="KW-0812">Transmembrane</keyword>
<dbReference type="CDD" id="cd06173">
    <property type="entry name" value="MFS_MefA_like"/>
    <property type="match status" value="1"/>
</dbReference>
<keyword evidence="5 7" id="KW-1133">Transmembrane helix</keyword>
<dbReference type="Pfam" id="PF05977">
    <property type="entry name" value="MFS_3"/>
    <property type="match status" value="1"/>
</dbReference>
<proteinExistence type="predicted"/>
<reference evidence="9 10" key="1">
    <citation type="journal article" date="2015" name="Genome Announc.">
        <title>Genome Sequence of a Sulfate-Reducing Thermophilic Bacterium, Thermodesulfobacterium commune DSM 2178T (Phylum Thermodesulfobacteria).</title>
        <authorList>
            <person name="Bhatnagar S."/>
            <person name="Badger J.H."/>
            <person name="Madupu R."/>
            <person name="Khouri H.M."/>
            <person name="O'Connor E.M."/>
            <person name="Robb F.T."/>
            <person name="Ward N.L."/>
            <person name="Eisen J.A."/>
        </authorList>
    </citation>
    <scope>NUCLEOTIDE SEQUENCE [LARGE SCALE GENOMIC DNA]</scope>
    <source>
        <strain evidence="9 10">DSM 2178</strain>
    </source>
</reference>
<feature type="transmembrane region" description="Helical" evidence="7">
    <location>
        <begin position="263"/>
        <end position="283"/>
    </location>
</feature>
<dbReference type="Proteomes" id="UP000028481">
    <property type="component" value="Chromosome"/>
</dbReference>
<keyword evidence="6 7" id="KW-0472">Membrane</keyword>
<dbReference type="GO" id="GO:0005886">
    <property type="term" value="C:plasma membrane"/>
    <property type="evidence" value="ECO:0007669"/>
    <property type="project" value="UniProtKB-SubCell"/>
</dbReference>
<dbReference type="PANTHER" id="PTHR23513">
    <property type="entry name" value="INTEGRAL MEMBRANE EFFLUX PROTEIN-RELATED"/>
    <property type="match status" value="1"/>
</dbReference>
<feature type="transmembrane region" description="Helical" evidence="7">
    <location>
        <begin position="81"/>
        <end position="99"/>
    </location>
</feature>
<evidence type="ECO:0000256" key="5">
    <source>
        <dbReference type="ARBA" id="ARBA00022989"/>
    </source>
</evidence>
<protein>
    <recommendedName>
        <fullName evidence="8">Major facilitator superfamily (MFS) profile domain-containing protein</fullName>
    </recommendedName>
</protein>
<evidence type="ECO:0000256" key="7">
    <source>
        <dbReference type="SAM" id="Phobius"/>
    </source>
</evidence>
<dbReference type="AlphaFoldDB" id="A0A075WPY0"/>
<dbReference type="RefSeq" id="WP_038549364.1">
    <property type="nucleotide sequence ID" value="NZ_KN050845.1"/>
</dbReference>
<evidence type="ECO:0000313" key="9">
    <source>
        <dbReference type="EMBL" id="AIH03404.1"/>
    </source>
</evidence>
<keyword evidence="10" id="KW-1185">Reference proteome</keyword>
<evidence type="ECO:0000256" key="4">
    <source>
        <dbReference type="ARBA" id="ARBA00022692"/>
    </source>
</evidence>
<feature type="transmembrane region" description="Helical" evidence="7">
    <location>
        <begin position="48"/>
        <end position="69"/>
    </location>
</feature>
<evidence type="ECO:0000313" key="10">
    <source>
        <dbReference type="Proteomes" id="UP000028481"/>
    </source>
</evidence>
<feature type="transmembrane region" description="Helical" evidence="7">
    <location>
        <begin position="290"/>
        <end position="309"/>
    </location>
</feature>
<evidence type="ECO:0000256" key="1">
    <source>
        <dbReference type="ARBA" id="ARBA00004651"/>
    </source>
</evidence>
<sequence length="404" mass="45784">MAFLDLSENPIKIKNFRYFILGHFISFTGSWTYNTAIVWLVYELTRSSFYLGIFSLFNSLPTFVFSFLAGLIIDRFDRKKLLTWVVFLGILPSVLLGFITQEGRLSFWLVVLINMLAVSLASVDTPLRQVFISEIVPSTYLTKAISFQALSFNTARMVGPFLAGLIITYGQLYQCFYFNALSYLPFFLFLLFFIKYQKSYQIDLENKKNFIEAFKEVFTLFRKQRALPAVIGMVFSFTFFGASILILFPIIVDKLFGGGGKEFGQLSSMVGIGAILGSVYIILGKVKNKLSKLWVSTCIFALGALGLVWSKIWWLTLFCCLLLGFSFTNFYPIANSYLQENTPTEIRGRVMSFFTLSFLGVHPLGSFLAGVLAEKVGVGWLVSFYVLSLVLVNFFLLNIAKLKK</sequence>
<comment type="subcellular location">
    <subcellularLocation>
        <location evidence="1">Cell membrane</location>
        <topology evidence="1">Multi-pass membrane protein</topology>
    </subcellularLocation>
</comment>
<organism evidence="9 10">
    <name type="scientific">Thermodesulfobacterium commune DSM 2178</name>
    <dbReference type="NCBI Taxonomy" id="289377"/>
    <lineage>
        <taxon>Bacteria</taxon>
        <taxon>Pseudomonadati</taxon>
        <taxon>Thermodesulfobacteriota</taxon>
        <taxon>Thermodesulfobacteria</taxon>
        <taxon>Thermodesulfobacteriales</taxon>
        <taxon>Thermodesulfobacteriaceae</taxon>
        <taxon>Thermodesulfobacterium</taxon>
    </lineage>
</organism>
<dbReference type="Gene3D" id="1.20.1250.20">
    <property type="entry name" value="MFS general substrate transporter like domains"/>
    <property type="match status" value="1"/>
</dbReference>
<feature type="transmembrane region" description="Helical" evidence="7">
    <location>
        <begin position="176"/>
        <end position="194"/>
    </location>
</feature>